<keyword evidence="8" id="KW-1185">Reference proteome</keyword>
<proteinExistence type="inferred from homology"/>
<feature type="transmembrane region" description="Helical" evidence="6">
    <location>
        <begin position="52"/>
        <end position="70"/>
    </location>
</feature>
<dbReference type="Proteomes" id="UP000198393">
    <property type="component" value="Unassembled WGS sequence"/>
</dbReference>
<dbReference type="GO" id="GO:0015232">
    <property type="term" value="F:heme transmembrane transporter activity"/>
    <property type="evidence" value="ECO:0007669"/>
    <property type="project" value="InterPro"/>
</dbReference>
<protein>
    <submittedName>
        <fullName evidence="7">Heme exporter protein B</fullName>
    </submittedName>
</protein>
<keyword evidence="3 6" id="KW-0812">Transmembrane</keyword>
<dbReference type="AlphaFoldDB" id="A0A239FEZ8"/>
<sequence length="216" mass="24400">MQHIAQLIKKDLIVDWRQQNPISGILLYLASTIFATYMAFKGFVSVEVWNALFWIILLFTSINAISKSFIQEERRSHYYYFLCKPSEIILGKLIYSFLYLLSIAAISLIVYAVLLGNPIINYPIFILNLTLGCLGLSSAFTMVSSIAFRTSNRSIMMAVLGFPVIIPVLILAISNSFKILDGYILMQIQGNIATLFSVDVIIIALTFVLFPFTWKS</sequence>
<evidence type="ECO:0000256" key="4">
    <source>
        <dbReference type="ARBA" id="ARBA00022989"/>
    </source>
</evidence>
<feature type="transmembrane region" description="Helical" evidence="6">
    <location>
        <begin position="193"/>
        <end position="214"/>
    </location>
</feature>
<dbReference type="Pfam" id="PF03379">
    <property type="entry name" value="CcmB"/>
    <property type="match status" value="1"/>
</dbReference>
<feature type="transmembrane region" description="Helical" evidence="6">
    <location>
        <begin position="21"/>
        <end position="40"/>
    </location>
</feature>
<evidence type="ECO:0000256" key="5">
    <source>
        <dbReference type="ARBA" id="ARBA00023136"/>
    </source>
</evidence>
<gene>
    <name evidence="7" type="ORF">SAMN05421640_0637</name>
</gene>
<accession>A0A239FEZ8</accession>
<evidence type="ECO:0000313" key="7">
    <source>
        <dbReference type="EMBL" id="SNS55341.1"/>
    </source>
</evidence>
<dbReference type="GO" id="GO:0016020">
    <property type="term" value="C:membrane"/>
    <property type="evidence" value="ECO:0007669"/>
    <property type="project" value="UniProtKB-SubCell"/>
</dbReference>
<feature type="transmembrane region" description="Helical" evidence="6">
    <location>
        <begin position="120"/>
        <end position="143"/>
    </location>
</feature>
<name>A0A239FEZ8_EKHLU</name>
<keyword evidence="5 6" id="KW-0472">Membrane</keyword>
<comment type="subcellular location">
    <subcellularLocation>
        <location evidence="1">Membrane</location>
        <topology evidence="1">Multi-pass membrane protein</topology>
    </subcellularLocation>
</comment>
<evidence type="ECO:0000256" key="6">
    <source>
        <dbReference type="SAM" id="Phobius"/>
    </source>
</evidence>
<reference evidence="7 8" key="1">
    <citation type="submission" date="2017-06" db="EMBL/GenBank/DDBJ databases">
        <authorList>
            <person name="Kim H.J."/>
            <person name="Triplett B.A."/>
        </authorList>
    </citation>
    <scope>NUCLEOTIDE SEQUENCE [LARGE SCALE GENOMIC DNA]</scope>
    <source>
        <strain evidence="7 8">DSM 19307</strain>
    </source>
</reference>
<evidence type="ECO:0000256" key="1">
    <source>
        <dbReference type="ARBA" id="ARBA00004141"/>
    </source>
</evidence>
<dbReference type="RefSeq" id="WP_089355390.1">
    <property type="nucleotide sequence ID" value="NZ_FZPD01000001.1"/>
</dbReference>
<evidence type="ECO:0000256" key="3">
    <source>
        <dbReference type="ARBA" id="ARBA00022692"/>
    </source>
</evidence>
<evidence type="ECO:0000256" key="2">
    <source>
        <dbReference type="ARBA" id="ARBA00010544"/>
    </source>
</evidence>
<feature type="transmembrane region" description="Helical" evidence="6">
    <location>
        <begin position="155"/>
        <end position="173"/>
    </location>
</feature>
<organism evidence="7 8">
    <name type="scientific">Ekhidna lutea</name>
    <dbReference type="NCBI Taxonomy" id="447679"/>
    <lineage>
        <taxon>Bacteria</taxon>
        <taxon>Pseudomonadati</taxon>
        <taxon>Bacteroidota</taxon>
        <taxon>Cytophagia</taxon>
        <taxon>Cytophagales</taxon>
        <taxon>Reichenbachiellaceae</taxon>
        <taxon>Ekhidna</taxon>
    </lineage>
</organism>
<comment type="similarity">
    <text evidence="2">Belongs to the CcmB/CycW/HelB family.</text>
</comment>
<evidence type="ECO:0000313" key="8">
    <source>
        <dbReference type="Proteomes" id="UP000198393"/>
    </source>
</evidence>
<dbReference type="EMBL" id="FZPD01000001">
    <property type="protein sequence ID" value="SNS55341.1"/>
    <property type="molecule type" value="Genomic_DNA"/>
</dbReference>
<dbReference type="OrthoDB" id="9788444at2"/>
<dbReference type="GO" id="GO:0017004">
    <property type="term" value="P:cytochrome complex assembly"/>
    <property type="evidence" value="ECO:0007669"/>
    <property type="project" value="InterPro"/>
</dbReference>
<dbReference type="InterPro" id="IPR003544">
    <property type="entry name" value="Cyt_c_biogenesis_CcmB"/>
</dbReference>
<feature type="transmembrane region" description="Helical" evidence="6">
    <location>
        <begin position="90"/>
        <end position="114"/>
    </location>
</feature>
<keyword evidence="4 6" id="KW-1133">Transmembrane helix</keyword>